<comment type="catalytic activity">
    <reaction evidence="6 7 8">
        <text>Hydrolysis of proteins to small peptides in the presence of ATP and magnesium. alpha-casein is the usual test substrate. In the absence of ATP, only oligopeptides shorter than five residues are hydrolyzed (such as succinyl-Leu-Tyr-|-NHMec, and Leu-Tyr-Leu-|-Tyr-Trp, in which cleavage of the -Tyr-|-Leu- and -Tyr-|-Trp bonds also occurs).</text>
        <dbReference type="EC" id="3.4.21.92"/>
    </reaction>
</comment>
<dbReference type="CDD" id="cd07017">
    <property type="entry name" value="S14_ClpP_2"/>
    <property type="match status" value="1"/>
</dbReference>
<gene>
    <name evidence="7" type="primary">clpP</name>
    <name evidence="11" type="ORF">AD934_07585</name>
</gene>
<dbReference type="PRINTS" id="PR00127">
    <property type="entry name" value="CLPPROTEASEP"/>
</dbReference>
<dbReference type="GO" id="GO:0009368">
    <property type="term" value="C:endopeptidase Clp complex"/>
    <property type="evidence" value="ECO:0007669"/>
    <property type="project" value="TreeGrafter"/>
</dbReference>
<dbReference type="InterPro" id="IPR023562">
    <property type="entry name" value="ClpP/TepA"/>
</dbReference>
<dbReference type="Gene3D" id="3.90.226.10">
    <property type="entry name" value="2-enoyl-CoA Hydratase, Chain A, domain 1"/>
    <property type="match status" value="1"/>
</dbReference>
<feature type="active site" evidence="7 8">
    <location>
        <position position="151"/>
    </location>
</feature>
<proteinExistence type="inferred from homology"/>
<dbReference type="RefSeq" id="WP_062501383.1">
    <property type="nucleotide sequence ID" value="NZ_LHZG01000166.1"/>
</dbReference>
<dbReference type="InterPro" id="IPR001907">
    <property type="entry name" value="ClpP"/>
</dbReference>
<dbReference type="InterPro" id="IPR029045">
    <property type="entry name" value="ClpP/crotonase-like_dom_sf"/>
</dbReference>
<evidence type="ECO:0000256" key="9">
    <source>
        <dbReference type="RuleBase" id="RU003567"/>
    </source>
</evidence>
<protein>
    <recommendedName>
        <fullName evidence="7 9">ATP-dependent Clp protease proteolytic subunit</fullName>
        <ecNumber evidence="7">3.4.21.92</ecNumber>
    </recommendedName>
    <alternativeName>
        <fullName evidence="7">Endopeptidase Clp</fullName>
    </alternativeName>
</protein>
<accession>A0A149RVU9</accession>
<keyword evidence="5 7" id="KW-0720">Serine protease</keyword>
<feature type="compositionally biased region" description="Acidic residues" evidence="10">
    <location>
        <begin position="23"/>
        <end position="34"/>
    </location>
</feature>
<reference evidence="11 12" key="1">
    <citation type="submission" date="2015-06" db="EMBL/GenBank/DDBJ databases">
        <title>Improved classification and identification of acetic acid bacteria using matrix-assisted laser desorption/ionization time-of-flight mass spectrometry; Gluconobacter nephelii and Gluconobacter uchimurae are later heterotypic synonyms of Gluconobacter japonicus and Gluconobacter oxydans, respectively.</title>
        <authorList>
            <person name="Li L."/>
            <person name="Cleenwerck I."/>
            <person name="De Vuyst L."/>
            <person name="Vandamme P."/>
        </authorList>
    </citation>
    <scope>NUCLEOTIDE SEQUENCE [LARGE SCALE GENOMIC DNA]</scope>
    <source>
        <strain evidence="11 12">LMG 1676</strain>
    </source>
</reference>
<dbReference type="GO" id="GO:0004252">
    <property type="term" value="F:serine-type endopeptidase activity"/>
    <property type="evidence" value="ECO:0007669"/>
    <property type="project" value="UniProtKB-UniRule"/>
</dbReference>
<comment type="subcellular location">
    <subcellularLocation>
        <location evidence="7">Cytoplasm</location>
    </subcellularLocation>
</comment>
<dbReference type="PANTHER" id="PTHR10381:SF70">
    <property type="entry name" value="ATP-DEPENDENT CLP PROTEASE PROTEOLYTIC SUBUNIT"/>
    <property type="match status" value="1"/>
</dbReference>
<comment type="function">
    <text evidence="7">Cleaves peptides in various proteins in a process that requires ATP hydrolysis. Has a chymotrypsin-like activity. Plays a major role in the degradation of misfolded proteins.</text>
</comment>
<evidence type="ECO:0000256" key="7">
    <source>
        <dbReference type="HAMAP-Rule" id="MF_00444"/>
    </source>
</evidence>
<dbReference type="SUPFAM" id="SSF52096">
    <property type="entry name" value="ClpP/crotonase"/>
    <property type="match status" value="1"/>
</dbReference>
<dbReference type="InterPro" id="IPR033135">
    <property type="entry name" value="ClpP_His_AS"/>
</dbReference>
<dbReference type="PROSITE" id="PS00382">
    <property type="entry name" value="CLP_PROTEASE_HIS"/>
    <property type="match status" value="1"/>
</dbReference>
<dbReference type="HAMAP" id="MF_00444">
    <property type="entry name" value="ClpP"/>
    <property type="match status" value="1"/>
</dbReference>
<dbReference type="Proteomes" id="UP000075655">
    <property type="component" value="Unassembled WGS sequence"/>
</dbReference>
<dbReference type="GO" id="GO:0005737">
    <property type="term" value="C:cytoplasm"/>
    <property type="evidence" value="ECO:0007669"/>
    <property type="project" value="UniProtKB-SubCell"/>
</dbReference>
<evidence type="ECO:0000256" key="5">
    <source>
        <dbReference type="ARBA" id="ARBA00022825"/>
    </source>
</evidence>
<feature type="region of interest" description="Disordered" evidence="10">
    <location>
        <begin position="1"/>
        <end position="42"/>
    </location>
</feature>
<dbReference type="NCBIfam" id="NF009205">
    <property type="entry name" value="PRK12553.1"/>
    <property type="match status" value="1"/>
</dbReference>
<organism evidence="11 12">
    <name type="scientific">Gluconobacter oxydans</name>
    <name type="common">Gluconobacter suboxydans</name>
    <dbReference type="NCBI Taxonomy" id="442"/>
    <lineage>
        <taxon>Bacteria</taxon>
        <taxon>Pseudomonadati</taxon>
        <taxon>Pseudomonadota</taxon>
        <taxon>Alphaproteobacteria</taxon>
        <taxon>Acetobacterales</taxon>
        <taxon>Acetobacteraceae</taxon>
        <taxon>Gluconobacter</taxon>
    </lineage>
</organism>
<evidence type="ECO:0000256" key="6">
    <source>
        <dbReference type="ARBA" id="ARBA00034021"/>
    </source>
</evidence>
<comment type="caution">
    <text evidence="11">The sequence shown here is derived from an EMBL/GenBank/DDBJ whole genome shotgun (WGS) entry which is preliminary data.</text>
</comment>
<dbReference type="Pfam" id="PF00574">
    <property type="entry name" value="CLP_protease"/>
    <property type="match status" value="1"/>
</dbReference>
<dbReference type="GO" id="GO:0051117">
    <property type="term" value="F:ATPase binding"/>
    <property type="evidence" value="ECO:0007669"/>
    <property type="project" value="TreeGrafter"/>
</dbReference>
<comment type="subunit">
    <text evidence="7">Fourteen ClpP subunits assemble into 2 heptameric rings which stack back to back to give a disk-like structure with a central cavity, resembling the structure of eukaryotic proteasomes.</text>
</comment>
<dbReference type="EC" id="3.4.21.92" evidence="7"/>
<evidence type="ECO:0000256" key="8">
    <source>
        <dbReference type="PROSITE-ProRule" id="PRU10086"/>
    </source>
</evidence>
<keyword evidence="4 7" id="KW-0378">Hydrolase</keyword>
<evidence type="ECO:0000256" key="4">
    <source>
        <dbReference type="ARBA" id="ARBA00022801"/>
    </source>
</evidence>
<sequence>MKMHAGSGNDMDITRMTPTRLDDEPDAPEPETREDDNKTLNSPISELEGRLFDQRKVLIFGGINDKIARDVTGRLLALAGTSDKPIDVYVNSPGGHVESGDTIHDMIRFVDSIAPINMIGTGWVASAGALIYAAGRPARRVCLPNTRFLLHQPMGGVRGPATDIDIEAREIIKMRERLNRIFAKETGQTYEKVAKDTDRNYWMSANEAIAYGLVNRIIHSATELK</sequence>
<evidence type="ECO:0000256" key="3">
    <source>
        <dbReference type="ARBA" id="ARBA00022670"/>
    </source>
</evidence>
<evidence type="ECO:0000256" key="1">
    <source>
        <dbReference type="ARBA" id="ARBA00007039"/>
    </source>
</evidence>
<evidence type="ECO:0000313" key="12">
    <source>
        <dbReference type="Proteomes" id="UP000075655"/>
    </source>
</evidence>
<dbReference type="EMBL" id="LHZG01000166">
    <property type="protein sequence ID" value="KXV18568.1"/>
    <property type="molecule type" value="Genomic_DNA"/>
</dbReference>
<name>A0A149RVU9_GLUOY</name>
<dbReference type="PANTHER" id="PTHR10381">
    <property type="entry name" value="ATP-DEPENDENT CLP PROTEASE PROTEOLYTIC SUBUNIT"/>
    <property type="match status" value="1"/>
</dbReference>
<feature type="active site" description="Nucleophile" evidence="7">
    <location>
        <position position="126"/>
    </location>
</feature>
<dbReference type="AlphaFoldDB" id="A0A149RVU9"/>
<dbReference type="PATRIC" id="fig|442.8.peg.1355"/>
<comment type="similarity">
    <text evidence="1 7 9">Belongs to the peptidase S14 family.</text>
</comment>
<keyword evidence="2 7" id="KW-0963">Cytoplasm</keyword>
<evidence type="ECO:0000256" key="10">
    <source>
        <dbReference type="SAM" id="MobiDB-lite"/>
    </source>
</evidence>
<dbReference type="GO" id="GO:0006515">
    <property type="term" value="P:protein quality control for misfolded or incompletely synthesized proteins"/>
    <property type="evidence" value="ECO:0007669"/>
    <property type="project" value="TreeGrafter"/>
</dbReference>
<dbReference type="GO" id="GO:0004176">
    <property type="term" value="F:ATP-dependent peptidase activity"/>
    <property type="evidence" value="ECO:0007669"/>
    <property type="project" value="InterPro"/>
</dbReference>
<evidence type="ECO:0000256" key="2">
    <source>
        <dbReference type="ARBA" id="ARBA00022490"/>
    </source>
</evidence>
<keyword evidence="3 7" id="KW-0645">Protease</keyword>
<evidence type="ECO:0000313" key="11">
    <source>
        <dbReference type="EMBL" id="KXV18568.1"/>
    </source>
</evidence>